<proteinExistence type="predicted"/>
<accession>A0A1M5YST0</accession>
<gene>
    <name evidence="2" type="ORF">SAMN05443248_8714</name>
</gene>
<dbReference type="Proteomes" id="UP000189796">
    <property type="component" value="Chromosome I"/>
</dbReference>
<organism evidence="2 3">
    <name type="scientific">Bradyrhizobium erythrophlei</name>
    <dbReference type="NCBI Taxonomy" id="1437360"/>
    <lineage>
        <taxon>Bacteria</taxon>
        <taxon>Pseudomonadati</taxon>
        <taxon>Pseudomonadota</taxon>
        <taxon>Alphaproteobacteria</taxon>
        <taxon>Hyphomicrobiales</taxon>
        <taxon>Nitrobacteraceae</taxon>
        <taxon>Bradyrhizobium</taxon>
    </lineage>
</organism>
<evidence type="ECO:0000256" key="1">
    <source>
        <dbReference type="SAM" id="MobiDB-lite"/>
    </source>
</evidence>
<sequence length="49" mass="5041">MLTPSQRGGCSGDEFAPATPVPSETARESTSPSRPPDRDLAAQAKVAAK</sequence>
<dbReference type="AlphaFoldDB" id="A0A1M5YST0"/>
<protein>
    <submittedName>
        <fullName evidence="2">Uncharacterized protein</fullName>
    </submittedName>
</protein>
<feature type="region of interest" description="Disordered" evidence="1">
    <location>
        <begin position="1"/>
        <end position="49"/>
    </location>
</feature>
<dbReference type="RefSeq" id="WP_154072801.1">
    <property type="nucleotide sequence ID" value="NZ_LT670817.1"/>
</dbReference>
<evidence type="ECO:0000313" key="3">
    <source>
        <dbReference type="Proteomes" id="UP000189796"/>
    </source>
</evidence>
<evidence type="ECO:0000313" key="2">
    <source>
        <dbReference type="EMBL" id="SHI14884.1"/>
    </source>
</evidence>
<name>A0A1M5YST0_9BRAD</name>
<dbReference type="EMBL" id="LT670817">
    <property type="protein sequence ID" value="SHI14884.1"/>
    <property type="molecule type" value="Genomic_DNA"/>
</dbReference>
<reference evidence="2 3" key="1">
    <citation type="submission" date="2016-11" db="EMBL/GenBank/DDBJ databases">
        <authorList>
            <person name="Jaros S."/>
            <person name="Januszkiewicz K."/>
            <person name="Wedrychowicz H."/>
        </authorList>
    </citation>
    <scope>NUCLEOTIDE SEQUENCE [LARGE SCALE GENOMIC DNA]</scope>
    <source>
        <strain evidence="2 3">GAS138</strain>
    </source>
</reference>